<dbReference type="AlphaFoldDB" id="A0A5D4NSN2"/>
<protein>
    <submittedName>
        <fullName evidence="2">Uncharacterized protein</fullName>
    </submittedName>
</protein>
<evidence type="ECO:0000313" key="2">
    <source>
        <dbReference type="EMBL" id="TYS16621.1"/>
    </source>
</evidence>
<keyword evidence="1" id="KW-0812">Transmembrane</keyword>
<gene>
    <name evidence="2" type="ORF">FZC78_11560</name>
</gene>
<dbReference type="EMBL" id="VTEI01000005">
    <property type="protein sequence ID" value="TYS16621.1"/>
    <property type="molecule type" value="Genomic_DNA"/>
</dbReference>
<keyword evidence="1" id="KW-0472">Membrane</keyword>
<dbReference type="RefSeq" id="WP_148939858.1">
    <property type="nucleotide sequence ID" value="NZ_VTEI01000005.1"/>
</dbReference>
<dbReference type="OrthoDB" id="2440826at2"/>
<reference evidence="2 3" key="1">
    <citation type="submission" date="2019-08" db="EMBL/GenBank/DDBJ databases">
        <title>Bacillus genomes from the desert of Cuatro Cienegas, Coahuila.</title>
        <authorList>
            <person name="Olmedo-Alvarez G."/>
        </authorList>
    </citation>
    <scope>NUCLEOTIDE SEQUENCE [LARGE SCALE GENOMIC DNA]</scope>
    <source>
        <strain evidence="2 3">CH34_1T</strain>
    </source>
</reference>
<sequence length="102" mass="11370">MFDYIMIAAFPVFAIYKIYKNRDLLKKFSKTQIVGIALSYLAAISLALVCIYYFGNWAAGFAPNCIIKFIISMAVILASLLISISILNKVLEKLTNGVLPKQ</sequence>
<proteinExistence type="predicted"/>
<comment type="caution">
    <text evidence="2">The sequence shown here is derived from an EMBL/GenBank/DDBJ whole genome shotgun (WGS) entry which is preliminary data.</text>
</comment>
<evidence type="ECO:0000256" key="1">
    <source>
        <dbReference type="SAM" id="Phobius"/>
    </source>
</evidence>
<feature type="transmembrane region" description="Helical" evidence="1">
    <location>
        <begin position="33"/>
        <end position="54"/>
    </location>
</feature>
<accession>A0A5D4NSN2</accession>
<evidence type="ECO:0000313" key="3">
    <source>
        <dbReference type="Proteomes" id="UP000322267"/>
    </source>
</evidence>
<keyword evidence="1" id="KW-1133">Transmembrane helix</keyword>
<feature type="transmembrane region" description="Helical" evidence="1">
    <location>
        <begin position="66"/>
        <end position="87"/>
    </location>
</feature>
<dbReference type="Proteomes" id="UP000322267">
    <property type="component" value="Unassembled WGS sequence"/>
</dbReference>
<organism evidence="2 3">
    <name type="scientific">Rossellomorea vietnamensis</name>
    <dbReference type="NCBI Taxonomy" id="218284"/>
    <lineage>
        <taxon>Bacteria</taxon>
        <taxon>Bacillati</taxon>
        <taxon>Bacillota</taxon>
        <taxon>Bacilli</taxon>
        <taxon>Bacillales</taxon>
        <taxon>Bacillaceae</taxon>
        <taxon>Rossellomorea</taxon>
    </lineage>
</organism>
<name>A0A5D4NSN2_9BACI</name>